<dbReference type="SUPFAM" id="SSF49842">
    <property type="entry name" value="TNF-like"/>
    <property type="match status" value="1"/>
</dbReference>
<accession>A0ABV3GAB4</accession>
<proteinExistence type="predicted"/>
<sequence>MPYAVPNPRTWGNEFITAPKLRDLGNSIGFLRQRPLFQGYQATAQAVADQTYTPVNMDVETLDNWAVHSTTINPSRYPVPVDGWYLVMGHLFFDYAASSSNFSHSISFRATTNNGGTVTDYRGETRPGASTHQPGVFGAELLQLRKSTNDYVEMLAWQNTGVTRNLLADVSAASIKSSVMSVSWVASLTGTTGLAVPSPASWTSPISSAQLNAYRDHVRFLTYPPIARLTLNSAQGIPSQTWAASTPIQFDSATVDNYGGWNAGINPTRYSFPRSGVYYIYGMYSCSSNASGTRGVGLQINTNAVLWGTHDMPCTATAPAHRITVARTRRVNAGDYVQLVVTQSSGATRNTQAPHATLIAVWQGV</sequence>
<dbReference type="Proteomes" id="UP001551675">
    <property type="component" value="Unassembled WGS sequence"/>
</dbReference>
<dbReference type="Gene3D" id="2.60.120.40">
    <property type="match status" value="1"/>
</dbReference>
<evidence type="ECO:0000313" key="1">
    <source>
        <dbReference type="EMBL" id="MEV0968519.1"/>
    </source>
</evidence>
<evidence type="ECO:0000313" key="2">
    <source>
        <dbReference type="Proteomes" id="UP001551675"/>
    </source>
</evidence>
<keyword evidence="2" id="KW-1185">Reference proteome</keyword>
<reference evidence="1 2" key="1">
    <citation type="submission" date="2024-06" db="EMBL/GenBank/DDBJ databases">
        <title>The Natural Products Discovery Center: Release of the First 8490 Sequenced Strains for Exploring Actinobacteria Biosynthetic Diversity.</title>
        <authorList>
            <person name="Kalkreuter E."/>
            <person name="Kautsar S.A."/>
            <person name="Yang D."/>
            <person name="Bader C.D."/>
            <person name="Teijaro C.N."/>
            <person name="Fluegel L."/>
            <person name="Davis C.M."/>
            <person name="Simpson J.R."/>
            <person name="Lauterbach L."/>
            <person name="Steele A.D."/>
            <person name="Gui C."/>
            <person name="Meng S."/>
            <person name="Li G."/>
            <person name="Viehrig K."/>
            <person name="Ye F."/>
            <person name="Su P."/>
            <person name="Kiefer A.F."/>
            <person name="Nichols A."/>
            <person name="Cepeda A.J."/>
            <person name="Yan W."/>
            <person name="Fan B."/>
            <person name="Jiang Y."/>
            <person name="Adhikari A."/>
            <person name="Zheng C.-J."/>
            <person name="Schuster L."/>
            <person name="Cowan T.M."/>
            <person name="Smanski M.J."/>
            <person name="Chevrette M.G."/>
            <person name="De Carvalho L.P.S."/>
            <person name="Shen B."/>
        </authorList>
    </citation>
    <scope>NUCLEOTIDE SEQUENCE [LARGE SCALE GENOMIC DNA]</scope>
    <source>
        <strain evidence="1 2">NPDC050100</strain>
    </source>
</reference>
<dbReference type="InterPro" id="IPR008983">
    <property type="entry name" value="Tumour_necrosis_fac-like_dom"/>
</dbReference>
<dbReference type="EMBL" id="JBFALK010000003">
    <property type="protein sequence ID" value="MEV0968519.1"/>
    <property type="molecule type" value="Genomic_DNA"/>
</dbReference>
<gene>
    <name evidence="1" type="ORF">AB0I59_07785</name>
</gene>
<organism evidence="1 2">
    <name type="scientific">Microtetraspora glauca</name>
    <dbReference type="NCBI Taxonomy" id="1996"/>
    <lineage>
        <taxon>Bacteria</taxon>
        <taxon>Bacillati</taxon>
        <taxon>Actinomycetota</taxon>
        <taxon>Actinomycetes</taxon>
        <taxon>Streptosporangiales</taxon>
        <taxon>Streptosporangiaceae</taxon>
        <taxon>Microtetraspora</taxon>
    </lineage>
</organism>
<dbReference type="RefSeq" id="WP_358131271.1">
    <property type="nucleotide sequence ID" value="NZ_JBFALK010000003.1"/>
</dbReference>
<comment type="caution">
    <text evidence="1">The sequence shown here is derived from an EMBL/GenBank/DDBJ whole genome shotgun (WGS) entry which is preliminary data.</text>
</comment>
<name>A0ABV3GAB4_MICGL</name>
<evidence type="ECO:0008006" key="3">
    <source>
        <dbReference type="Google" id="ProtNLM"/>
    </source>
</evidence>
<protein>
    <recommendedName>
        <fullName evidence="3">C1q domain-containing protein</fullName>
    </recommendedName>
</protein>